<accession>A0A9D9GST2</accession>
<protein>
    <submittedName>
        <fullName evidence="2">Uncharacterized protein</fullName>
    </submittedName>
</protein>
<keyword evidence="1" id="KW-0812">Transmembrane</keyword>
<evidence type="ECO:0000313" key="2">
    <source>
        <dbReference type="EMBL" id="MBO8425900.1"/>
    </source>
</evidence>
<evidence type="ECO:0000256" key="1">
    <source>
        <dbReference type="SAM" id="Phobius"/>
    </source>
</evidence>
<dbReference type="AlphaFoldDB" id="A0A9D9GST2"/>
<evidence type="ECO:0000313" key="3">
    <source>
        <dbReference type="Proteomes" id="UP000823634"/>
    </source>
</evidence>
<reference evidence="2" key="1">
    <citation type="submission" date="2020-10" db="EMBL/GenBank/DDBJ databases">
        <authorList>
            <person name="Gilroy R."/>
        </authorList>
    </citation>
    <scope>NUCLEOTIDE SEQUENCE</scope>
    <source>
        <strain evidence="2">17113</strain>
    </source>
</reference>
<comment type="caution">
    <text evidence="2">The sequence shown here is derived from an EMBL/GenBank/DDBJ whole genome shotgun (WGS) entry which is preliminary data.</text>
</comment>
<reference evidence="2" key="2">
    <citation type="journal article" date="2021" name="PeerJ">
        <title>Extensive microbial diversity within the chicken gut microbiome revealed by metagenomics and culture.</title>
        <authorList>
            <person name="Gilroy R."/>
            <person name="Ravi A."/>
            <person name="Getino M."/>
            <person name="Pursley I."/>
            <person name="Horton D.L."/>
            <person name="Alikhan N.F."/>
            <person name="Baker D."/>
            <person name="Gharbi K."/>
            <person name="Hall N."/>
            <person name="Watson M."/>
            <person name="Adriaenssens E.M."/>
            <person name="Foster-Nyarko E."/>
            <person name="Jarju S."/>
            <person name="Secka A."/>
            <person name="Antonio M."/>
            <person name="Oren A."/>
            <person name="Chaudhuri R.R."/>
            <person name="La Ragione R."/>
            <person name="Hildebrand F."/>
            <person name="Pallen M.J."/>
        </authorList>
    </citation>
    <scope>NUCLEOTIDE SEQUENCE</scope>
    <source>
        <strain evidence="2">17113</strain>
    </source>
</reference>
<sequence>MKEIANENNLNKENVKKAGRMHRFLHSRPFKYICLGLSAIVVGAGVGLGMGFGLKPARVQTIADGASYAVNELYMKEAKALYDGAKESGTPLNEALTPDQMVNLAYSFYSEKESAKAVGVGSSKAMGIVDQEIQSCSIKEGDKYFEESNSIGMVKIYNRMYEEGDTTTTYWGSDSDYVSHPEDAMTNEEYAELMGRTVSTPLSYIVSPKTVREGETLSGMEPTGAKKNEDGTYTVYIELDVKDSNGSKVMPGVSNYQKQMKQISGLSGYPNFEYCHLTFLFSEDLLPIEFTNDEKYEAAMGIINATCIGTMTTYYLDGEAAIPSLSEKIDYSAYHA</sequence>
<keyword evidence="1" id="KW-0472">Membrane</keyword>
<gene>
    <name evidence="2" type="ORF">IAC61_01085</name>
</gene>
<name>A0A9D9GST2_9FIRM</name>
<proteinExistence type="predicted"/>
<feature type="transmembrane region" description="Helical" evidence="1">
    <location>
        <begin position="30"/>
        <end position="54"/>
    </location>
</feature>
<dbReference type="Proteomes" id="UP000823634">
    <property type="component" value="Unassembled WGS sequence"/>
</dbReference>
<dbReference type="EMBL" id="JADINA010000008">
    <property type="protein sequence ID" value="MBO8425900.1"/>
    <property type="molecule type" value="Genomic_DNA"/>
</dbReference>
<keyword evidence="1" id="KW-1133">Transmembrane helix</keyword>
<organism evidence="2 3">
    <name type="scientific">Candidatus Alloenteromonas pullistercoris</name>
    <dbReference type="NCBI Taxonomy" id="2840785"/>
    <lineage>
        <taxon>Bacteria</taxon>
        <taxon>Bacillati</taxon>
        <taxon>Bacillota</taxon>
        <taxon>Bacillota incertae sedis</taxon>
        <taxon>Candidatus Alloenteromonas</taxon>
    </lineage>
</organism>